<feature type="domain" description="Glycosyltransferase 2-like" evidence="13">
    <location>
        <begin position="171"/>
        <end position="337"/>
    </location>
</feature>
<evidence type="ECO:0000256" key="9">
    <source>
        <dbReference type="ARBA" id="ARBA00022989"/>
    </source>
</evidence>
<keyword evidence="5" id="KW-0328">Glycosyltransferase</keyword>
<evidence type="ECO:0000256" key="1">
    <source>
        <dbReference type="ARBA" id="ARBA00004429"/>
    </source>
</evidence>
<dbReference type="EMBL" id="JTJC03000008">
    <property type="protein sequence ID" value="NHC37502.1"/>
    <property type="molecule type" value="Genomic_DNA"/>
</dbReference>
<feature type="transmembrane region" description="Helical" evidence="12">
    <location>
        <begin position="454"/>
        <end position="472"/>
    </location>
</feature>
<evidence type="ECO:0000256" key="6">
    <source>
        <dbReference type="ARBA" id="ARBA00022679"/>
    </source>
</evidence>
<dbReference type="Gene3D" id="3.90.550.10">
    <property type="entry name" value="Spore Coat Polysaccharide Biosynthesis Protein SpsA, Chain A"/>
    <property type="match status" value="1"/>
</dbReference>
<keyword evidence="7 12" id="KW-0812">Transmembrane</keyword>
<evidence type="ECO:0000259" key="14">
    <source>
        <dbReference type="Pfam" id="PF07238"/>
    </source>
</evidence>
<dbReference type="InterPro" id="IPR050321">
    <property type="entry name" value="Glycosyltr_2/OpgH_subfam"/>
</dbReference>
<evidence type="ECO:0000256" key="4">
    <source>
        <dbReference type="ARBA" id="ARBA00022519"/>
    </source>
</evidence>
<comment type="caution">
    <text evidence="15">The sequence shown here is derived from an EMBL/GenBank/DDBJ whole genome shotgun (WGS) entry which is preliminary data.</text>
</comment>
<dbReference type="Pfam" id="PF07238">
    <property type="entry name" value="PilZ"/>
    <property type="match status" value="1"/>
</dbReference>
<dbReference type="InterPro" id="IPR001173">
    <property type="entry name" value="Glyco_trans_2-like"/>
</dbReference>
<protein>
    <recommendedName>
        <fullName evidence="2">cellulose synthase (UDP-forming)</fullName>
        <ecNumber evidence="2">2.4.1.12</ecNumber>
    </recommendedName>
</protein>
<dbReference type="InterPro" id="IPR029044">
    <property type="entry name" value="Nucleotide-diphossugar_trans"/>
</dbReference>
<feature type="transmembrane region" description="Helical" evidence="12">
    <location>
        <begin position="12"/>
        <end position="34"/>
    </location>
</feature>
<dbReference type="Proteomes" id="UP000031532">
    <property type="component" value="Unassembled WGS sequence"/>
</dbReference>
<evidence type="ECO:0000256" key="7">
    <source>
        <dbReference type="ARBA" id="ARBA00022692"/>
    </source>
</evidence>
<dbReference type="CDD" id="cd06421">
    <property type="entry name" value="CESA_CelA_like"/>
    <property type="match status" value="1"/>
</dbReference>
<comment type="subcellular location">
    <subcellularLocation>
        <location evidence="1">Cell inner membrane</location>
        <topology evidence="1">Multi-pass membrane protein</topology>
    </subcellularLocation>
</comment>
<dbReference type="PANTHER" id="PTHR43867">
    <property type="entry name" value="CELLULOSE SYNTHASE CATALYTIC SUBUNIT A [UDP-FORMING]"/>
    <property type="match status" value="1"/>
</dbReference>
<dbReference type="AlphaFoldDB" id="A0A9X5I7G7"/>
<keyword evidence="16" id="KW-1185">Reference proteome</keyword>
<proteinExistence type="predicted"/>
<keyword evidence="4" id="KW-0997">Cell inner membrane</keyword>
<keyword evidence="9 12" id="KW-1133">Transmembrane helix</keyword>
<evidence type="ECO:0000313" key="15">
    <source>
        <dbReference type="EMBL" id="NHC37502.1"/>
    </source>
</evidence>
<feature type="transmembrane region" description="Helical" evidence="12">
    <location>
        <begin position="527"/>
        <end position="549"/>
    </location>
</feature>
<evidence type="ECO:0000313" key="16">
    <source>
        <dbReference type="Proteomes" id="UP000031532"/>
    </source>
</evidence>
<dbReference type="Pfam" id="PF00535">
    <property type="entry name" value="Glycos_transf_2"/>
    <property type="match status" value="1"/>
</dbReference>
<dbReference type="EC" id="2.4.1.12" evidence="2"/>
<evidence type="ECO:0000256" key="3">
    <source>
        <dbReference type="ARBA" id="ARBA00022475"/>
    </source>
</evidence>
<dbReference type="GO" id="GO:0005886">
    <property type="term" value="C:plasma membrane"/>
    <property type="evidence" value="ECO:0007669"/>
    <property type="project" value="UniProtKB-SubCell"/>
</dbReference>
<dbReference type="GO" id="GO:0035438">
    <property type="term" value="F:cyclic-di-GMP binding"/>
    <property type="evidence" value="ECO:0007669"/>
    <property type="project" value="InterPro"/>
</dbReference>
<feature type="transmembrane region" description="Helical" evidence="12">
    <location>
        <begin position="415"/>
        <end position="442"/>
    </location>
</feature>
<dbReference type="OrthoDB" id="9766299at2"/>
<dbReference type="Gene3D" id="2.40.10.220">
    <property type="entry name" value="predicted glycosyltransferase like domains"/>
    <property type="match status" value="1"/>
</dbReference>
<organism evidence="15 16">
    <name type="scientific">Scytonema millei VB511283</name>
    <dbReference type="NCBI Taxonomy" id="1245923"/>
    <lineage>
        <taxon>Bacteria</taxon>
        <taxon>Bacillati</taxon>
        <taxon>Cyanobacteriota</taxon>
        <taxon>Cyanophyceae</taxon>
        <taxon>Nostocales</taxon>
        <taxon>Scytonemataceae</taxon>
        <taxon>Scytonema</taxon>
    </lineage>
</organism>
<feature type="transmembrane region" description="Helical" evidence="12">
    <location>
        <begin position="123"/>
        <end position="146"/>
    </location>
</feature>
<name>A0A9X5I7G7_9CYAN</name>
<feature type="transmembrane region" description="Helical" evidence="12">
    <location>
        <begin position="54"/>
        <end position="78"/>
    </location>
</feature>
<dbReference type="RefSeq" id="WP_063777307.1">
    <property type="nucleotide sequence ID" value="NZ_JTJC03000008.1"/>
</dbReference>
<feature type="transmembrane region" description="Helical" evidence="12">
    <location>
        <begin position="484"/>
        <end position="502"/>
    </location>
</feature>
<evidence type="ECO:0000256" key="5">
    <source>
        <dbReference type="ARBA" id="ARBA00022676"/>
    </source>
</evidence>
<gene>
    <name evidence="15" type="ORF">QH73_0023175</name>
</gene>
<dbReference type="InterPro" id="IPR009875">
    <property type="entry name" value="PilZ_domain"/>
</dbReference>
<keyword evidence="8" id="KW-0135">Cellulose biosynthesis</keyword>
<dbReference type="InterPro" id="IPR003919">
    <property type="entry name" value="Cell_synth_A"/>
</dbReference>
<dbReference type="PANTHER" id="PTHR43867:SF2">
    <property type="entry name" value="CELLULOSE SYNTHASE CATALYTIC SUBUNIT A [UDP-FORMING]"/>
    <property type="match status" value="1"/>
</dbReference>
<dbReference type="GO" id="GO:0016760">
    <property type="term" value="F:cellulose synthase (UDP-forming) activity"/>
    <property type="evidence" value="ECO:0007669"/>
    <property type="project" value="UniProtKB-EC"/>
</dbReference>
<evidence type="ECO:0000256" key="2">
    <source>
        <dbReference type="ARBA" id="ARBA00012539"/>
    </source>
</evidence>
<feature type="transmembrane region" description="Helical" evidence="12">
    <location>
        <begin position="85"/>
        <end position="103"/>
    </location>
</feature>
<evidence type="ECO:0000256" key="11">
    <source>
        <dbReference type="ARBA" id="ARBA00048682"/>
    </source>
</evidence>
<feature type="transmembrane region" description="Helical" evidence="12">
    <location>
        <begin position="561"/>
        <end position="580"/>
    </location>
</feature>
<comment type="catalytic activity">
    <reaction evidence="11">
        <text>[(1-&gt;4)-beta-D-glucosyl](n) + UDP-alpha-D-glucose = [(1-&gt;4)-beta-D-glucosyl](n+1) + UDP + H(+)</text>
        <dbReference type="Rhea" id="RHEA:19929"/>
        <dbReference type="Rhea" id="RHEA-COMP:10033"/>
        <dbReference type="Rhea" id="RHEA-COMP:10034"/>
        <dbReference type="ChEBI" id="CHEBI:15378"/>
        <dbReference type="ChEBI" id="CHEBI:18246"/>
        <dbReference type="ChEBI" id="CHEBI:58223"/>
        <dbReference type="ChEBI" id="CHEBI:58885"/>
        <dbReference type="EC" id="2.4.1.12"/>
    </reaction>
</comment>
<sequence>MRFRTSWYNHTERVLIVIALILVGIWSIQQLNWLDLMAELLNFWQWGQASFSNVVSSLHVLLFPSVLGVAAATIAIHAFPSFPPVWVRVAVSSIVVLLGLRYLTWRLFITLNFSDFWNGSLSLLFLAIDIAGFVVCVASLCHMSFITNRSPQADRLSKAVIAGTYCPWVDVWIPTYNEPVELLRRTIIGCQAMDYANKRVYLLDDKRRPAMRSLAEELGCVYLCRPDNRHAKAGNLNHAMKQTQGELIVSFDADFIPTREFLTRTVGFFQDPQVALVQTPQTFYNGDPIKHNLGLGGILTNDQDLFFRLVQSGRDTFNCVICCGSSFIMRRHAVEKVGGIPTETLCEDLLTSVKLQAAKYKVLYLNEALSAGASAENIGGYIDQRIRWGQGTLQTLFCSLNPLTMPGLNLVQRCFYAIGILGWLLTGLQIFSLLVPLGFLLLGLMPLKAEMDELLFFWLPYYLINLTVFAWLNGSKRSSLWADVYANITCFPLALMTVKTLMNPFGKGFKVTPKGVDASGVAVNWQVAYPLIFTLGLYVIALAVHLFGLQWEGKPVSPGFSIFWGIYNACVLAIAIQVAIDVPQEVLSISFPHQLSCQLILGDRIIDGHTVEISQKGAKIQLDSFPTNYPSDTVSQIDIPFLELKTLALICLPSRTAKNGTKIEIEFVSLTLEQERRLIEFLFCRPGQWQETPVSEFKSFWALITSVFRLYPLAETQRVNSNAITTLIKS</sequence>
<accession>A0A9X5I7G7</accession>
<feature type="domain" description="PilZ" evidence="14">
    <location>
        <begin position="591"/>
        <end position="683"/>
    </location>
</feature>
<dbReference type="GO" id="GO:0006011">
    <property type="term" value="P:UDP-alpha-D-glucose metabolic process"/>
    <property type="evidence" value="ECO:0007669"/>
    <property type="project" value="InterPro"/>
</dbReference>
<evidence type="ECO:0000256" key="12">
    <source>
        <dbReference type="SAM" id="Phobius"/>
    </source>
</evidence>
<evidence type="ECO:0000256" key="10">
    <source>
        <dbReference type="ARBA" id="ARBA00023136"/>
    </source>
</evidence>
<keyword evidence="10 12" id="KW-0472">Membrane</keyword>
<dbReference type="GO" id="GO:0030244">
    <property type="term" value="P:cellulose biosynthetic process"/>
    <property type="evidence" value="ECO:0007669"/>
    <property type="project" value="UniProtKB-KW"/>
</dbReference>
<reference evidence="15 16" key="1">
    <citation type="journal article" date="2015" name="Genome Announc.">
        <title>Draft Genome Sequence of the Terrestrial Cyanobacterium Scytonema millei VB511283, Isolated from Eastern India.</title>
        <authorList>
            <person name="Sen D."/>
            <person name="Chandrababunaidu M.M."/>
            <person name="Singh D."/>
            <person name="Sanghi N."/>
            <person name="Ghorai A."/>
            <person name="Mishra G.P."/>
            <person name="Madduluri M."/>
            <person name="Adhikary S.P."/>
            <person name="Tripathy S."/>
        </authorList>
    </citation>
    <scope>NUCLEOTIDE SEQUENCE [LARGE SCALE GENOMIC DNA]</scope>
    <source>
        <strain evidence="15 16">VB511283</strain>
    </source>
</reference>
<evidence type="ECO:0000259" key="13">
    <source>
        <dbReference type="Pfam" id="PF00535"/>
    </source>
</evidence>
<dbReference type="SUPFAM" id="SSF53448">
    <property type="entry name" value="Nucleotide-diphospho-sugar transferases"/>
    <property type="match status" value="1"/>
</dbReference>
<evidence type="ECO:0000256" key="8">
    <source>
        <dbReference type="ARBA" id="ARBA00022916"/>
    </source>
</evidence>
<dbReference type="PRINTS" id="PR01439">
    <property type="entry name" value="CELLSNTHASEA"/>
</dbReference>
<keyword evidence="3" id="KW-1003">Cell membrane</keyword>
<keyword evidence="6" id="KW-0808">Transferase</keyword>